<evidence type="ECO:0000259" key="2">
    <source>
        <dbReference type="PROSITE" id="PS51464"/>
    </source>
</evidence>
<dbReference type="InterPro" id="IPR001347">
    <property type="entry name" value="SIS_dom"/>
</dbReference>
<dbReference type="EMBL" id="UINC01036507">
    <property type="protein sequence ID" value="SVB30581.1"/>
    <property type="molecule type" value="Genomic_DNA"/>
</dbReference>
<dbReference type="SUPFAM" id="SSF53697">
    <property type="entry name" value="SIS domain"/>
    <property type="match status" value="1"/>
</dbReference>
<accession>A0A382CYL8</accession>
<dbReference type="GO" id="GO:1901135">
    <property type="term" value="P:carbohydrate derivative metabolic process"/>
    <property type="evidence" value="ECO:0007669"/>
    <property type="project" value="InterPro"/>
</dbReference>
<dbReference type="InterPro" id="IPR050986">
    <property type="entry name" value="GutQ/KpsF_isomerases"/>
</dbReference>
<proteinExistence type="predicted"/>
<name>A0A382CYL8_9ZZZZ</name>
<feature type="domain" description="CBS" evidence="1">
    <location>
        <begin position="160"/>
        <end position="220"/>
    </location>
</feature>
<sequence>MLKYANRFNIKIVGVSSKVDSLLLKASDIKILLPKVKEADPDNLVPTSSTSLQLLLGDCLAICLMNKMKFTKERFKIYHPGGNIGQTLLLVKDIMIRERNKIPLINFNSNIVTAVKTISKKNLGIGIIIKNKSVIGIVTDGDIRRGAKNYSKKTKITVLMSKKPLYVGENTSAAKALSIMNEKKITSLIVSSDSDYKKHKVFFKPKGILHIHSLLKYGIK</sequence>
<dbReference type="PROSITE" id="PS51371">
    <property type="entry name" value="CBS"/>
    <property type="match status" value="1"/>
</dbReference>
<reference evidence="3" key="1">
    <citation type="submission" date="2018-05" db="EMBL/GenBank/DDBJ databases">
        <authorList>
            <person name="Lanie J.A."/>
            <person name="Ng W.-L."/>
            <person name="Kazmierczak K.M."/>
            <person name="Andrzejewski T.M."/>
            <person name="Davidsen T.M."/>
            <person name="Wayne K.J."/>
            <person name="Tettelin H."/>
            <person name="Glass J.I."/>
            <person name="Rusch D."/>
            <person name="Podicherti R."/>
            <person name="Tsui H.-C.T."/>
            <person name="Winkler M.E."/>
        </authorList>
    </citation>
    <scope>NUCLEOTIDE SEQUENCE</scope>
</reference>
<evidence type="ECO:0000259" key="1">
    <source>
        <dbReference type="PROSITE" id="PS51371"/>
    </source>
</evidence>
<dbReference type="InterPro" id="IPR000644">
    <property type="entry name" value="CBS_dom"/>
</dbReference>
<dbReference type="PROSITE" id="PS51464">
    <property type="entry name" value="SIS"/>
    <property type="match status" value="1"/>
</dbReference>
<gene>
    <name evidence="3" type="ORF">METZ01_LOCUS183435</name>
</gene>
<dbReference type="Gene3D" id="3.10.580.10">
    <property type="entry name" value="CBS-domain"/>
    <property type="match status" value="1"/>
</dbReference>
<evidence type="ECO:0008006" key="4">
    <source>
        <dbReference type="Google" id="ProtNLM"/>
    </source>
</evidence>
<dbReference type="AlphaFoldDB" id="A0A382CYL8"/>
<dbReference type="InterPro" id="IPR046348">
    <property type="entry name" value="SIS_dom_sf"/>
</dbReference>
<dbReference type="SUPFAM" id="SSF54631">
    <property type="entry name" value="CBS-domain pair"/>
    <property type="match status" value="1"/>
</dbReference>
<protein>
    <recommendedName>
        <fullName evidence="4">CBS domain-containing protein</fullName>
    </recommendedName>
</protein>
<dbReference type="InterPro" id="IPR046342">
    <property type="entry name" value="CBS_dom_sf"/>
</dbReference>
<dbReference type="PANTHER" id="PTHR42745:SF1">
    <property type="entry name" value="ARABINOSE 5-PHOSPHATE ISOMERASE KDSD"/>
    <property type="match status" value="1"/>
</dbReference>
<organism evidence="3">
    <name type="scientific">marine metagenome</name>
    <dbReference type="NCBI Taxonomy" id="408172"/>
    <lineage>
        <taxon>unclassified sequences</taxon>
        <taxon>metagenomes</taxon>
        <taxon>ecological metagenomes</taxon>
    </lineage>
</organism>
<dbReference type="GO" id="GO:0097367">
    <property type="term" value="F:carbohydrate derivative binding"/>
    <property type="evidence" value="ECO:0007669"/>
    <property type="project" value="InterPro"/>
</dbReference>
<feature type="domain" description="SIS" evidence="2">
    <location>
        <begin position="1"/>
        <end position="70"/>
    </location>
</feature>
<dbReference type="Gene3D" id="3.40.50.10490">
    <property type="entry name" value="Glucose-6-phosphate isomerase like protein, domain 1"/>
    <property type="match status" value="1"/>
</dbReference>
<evidence type="ECO:0000313" key="3">
    <source>
        <dbReference type="EMBL" id="SVB30581.1"/>
    </source>
</evidence>
<dbReference type="PANTHER" id="PTHR42745">
    <property type="match status" value="1"/>
</dbReference>
<dbReference type="Pfam" id="PF00571">
    <property type="entry name" value="CBS"/>
    <property type="match status" value="2"/>
</dbReference>